<accession>A0A368FV64</accession>
<name>A0A368FV64_ANCCA</name>
<dbReference type="OrthoDB" id="5859896at2759"/>
<organism evidence="2 3">
    <name type="scientific">Ancylostoma caninum</name>
    <name type="common">Dog hookworm</name>
    <dbReference type="NCBI Taxonomy" id="29170"/>
    <lineage>
        <taxon>Eukaryota</taxon>
        <taxon>Metazoa</taxon>
        <taxon>Ecdysozoa</taxon>
        <taxon>Nematoda</taxon>
        <taxon>Chromadorea</taxon>
        <taxon>Rhabditida</taxon>
        <taxon>Rhabditina</taxon>
        <taxon>Rhabditomorpha</taxon>
        <taxon>Strongyloidea</taxon>
        <taxon>Ancylostomatidae</taxon>
        <taxon>Ancylostomatinae</taxon>
        <taxon>Ancylostoma</taxon>
    </lineage>
</organism>
<feature type="non-terminal residue" evidence="2">
    <location>
        <position position="1"/>
    </location>
</feature>
<evidence type="ECO:0000313" key="3">
    <source>
        <dbReference type="Proteomes" id="UP000252519"/>
    </source>
</evidence>
<comment type="caution">
    <text evidence="2">The sequence shown here is derived from an EMBL/GenBank/DDBJ whole genome shotgun (WGS) entry which is preliminary data.</text>
</comment>
<reference evidence="2 3" key="1">
    <citation type="submission" date="2014-10" db="EMBL/GenBank/DDBJ databases">
        <title>Draft genome of the hookworm Ancylostoma caninum.</title>
        <authorList>
            <person name="Mitreva M."/>
        </authorList>
    </citation>
    <scope>NUCLEOTIDE SEQUENCE [LARGE SCALE GENOMIC DNA]</scope>
    <source>
        <strain evidence="2 3">Baltimore</strain>
    </source>
</reference>
<proteinExistence type="predicted"/>
<gene>
    <name evidence="2" type="ORF">ANCCAN_19458</name>
</gene>
<evidence type="ECO:0000256" key="1">
    <source>
        <dbReference type="SAM" id="MobiDB-lite"/>
    </source>
</evidence>
<sequence length="119" mass="13218">FQKGLGLEVIYTNDPSALNEDGGLPSKGKAVDSDRDTKQPFEPMNLYLQMDPILYEYAALLEFIEANVNVDLNKPLIETAAPKVTVQCKVGRPILLNPDGIETKTVACMICHQEVLRDR</sequence>
<evidence type="ECO:0000313" key="2">
    <source>
        <dbReference type="EMBL" id="RCN34685.1"/>
    </source>
</evidence>
<dbReference type="AlphaFoldDB" id="A0A368FV64"/>
<protein>
    <submittedName>
        <fullName evidence="2">Uncharacterized protein</fullName>
    </submittedName>
</protein>
<feature type="region of interest" description="Disordered" evidence="1">
    <location>
        <begin position="15"/>
        <end position="37"/>
    </location>
</feature>
<keyword evidence="3" id="KW-1185">Reference proteome</keyword>
<dbReference type="Proteomes" id="UP000252519">
    <property type="component" value="Unassembled WGS sequence"/>
</dbReference>
<dbReference type="EMBL" id="JOJR01000753">
    <property type="protein sequence ID" value="RCN34685.1"/>
    <property type="molecule type" value="Genomic_DNA"/>
</dbReference>